<dbReference type="Gene3D" id="3.40.50.1240">
    <property type="entry name" value="Phosphoglycerate mutase-like"/>
    <property type="match status" value="1"/>
</dbReference>
<protein>
    <submittedName>
        <fullName evidence="2">Histidine phosphatase family protein</fullName>
    </submittedName>
</protein>
<dbReference type="CDD" id="cd07067">
    <property type="entry name" value="HP_PGM_like"/>
    <property type="match status" value="1"/>
</dbReference>
<name>A0A8J7IF02_9RHOB</name>
<reference evidence="2" key="1">
    <citation type="submission" date="2020-10" db="EMBL/GenBank/DDBJ databases">
        <title>Paenihalocynthiibacter styelae gen. nov., sp. nov., isolated from stalked sea squirt Styela clava.</title>
        <authorList>
            <person name="Kim Y.-O."/>
            <person name="Yoon J.-H."/>
        </authorList>
    </citation>
    <scope>NUCLEOTIDE SEQUENCE</scope>
    <source>
        <strain evidence="2">MYP1-1</strain>
    </source>
</reference>
<organism evidence="2 3">
    <name type="scientific">Halocynthiibacter styelae</name>
    <dbReference type="NCBI Taxonomy" id="2761955"/>
    <lineage>
        <taxon>Bacteria</taxon>
        <taxon>Pseudomonadati</taxon>
        <taxon>Pseudomonadota</taxon>
        <taxon>Alphaproteobacteria</taxon>
        <taxon>Rhodobacterales</taxon>
        <taxon>Paracoccaceae</taxon>
        <taxon>Halocynthiibacter</taxon>
    </lineage>
</organism>
<dbReference type="PANTHER" id="PTHR47623">
    <property type="entry name" value="OS09G0287300 PROTEIN"/>
    <property type="match status" value="1"/>
</dbReference>
<dbReference type="Pfam" id="PF00300">
    <property type="entry name" value="His_Phos_1"/>
    <property type="match status" value="1"/>
</dbReference>
<sequence length="165" mass="17854">MTKRLILMRHAESGWKGSEVDDHDRCLTQQGVSDAHAGGAWLAKKAHLPDVALVSTSRRTRETLTAAQENMPDCAVGFLPELYLGSPGRLLSVLQQRSENTVMMIAHNPGIAALAAGLLAGRFPHPQFRTYPSGAISVIDFDLTSWSDIQPASGLATDFVIPSEF</sequence>
<evidence type="ECO:0000256" key="1">
    <source>
        <dbReference type="PIRSR" id="PIRSR613078-2"/>
    </source>
</evidence>
<gene>
    <name evidence="2" type="ORF">H1D41_11945</name>
</gene>
<dbReference type="InterPro" id="IPR029033">
    <property type="entry name" value="His_PPase_superfam"/>
</dbReference>
<dbReference type="InterPro" id="IPR013078">
    <property type="entry name" value="His_Pase_superF_clade-1"/>
</dbReference>
<evidence type="ECO:0000313" key="2">
    <source>
        <dbReference type="EMBL" id="MBI1494352.1"/>
    </source>
</evidence>
<dbReference type="Proteomes" id="UP000640583">
    <property type="component" value="Unassembled WGS sequence"/>
</dbReference>
<dbReference type="RefSeq" id="WP_228849121.1">
    <property type="nucleotide sequence ID" value="NZ_JADCKQ010000008.1"/>
</dbReference>
<dbReference type="AlphaFoldDB" id="A0A8J7IF02"/>
<dbReference type="SMART" id="SM00855">
    <property type="entry name" value="PGAM"/>
    <property type="match status" value="1"/>
</dbReference>
<dbReference type="PANTHER" id="PTHR47623:SF1">
    <property type="entry name" value="OS09G0287300 PROTEIN"/>
    <property type="match status" value="1"/>
</dbReference>
<proteinExistence type="predicted"/>
<comment type="caution">
    <text evidence="2">The sequence shown here is derived from an EMBL/GenBank/DDBJ whole genome shotgun (WGS) entry which is preliminary data.</text>
</comment>
<accession>A0A8J7IF02</accession>
<dbReference type="SUPFAM" id="SSF53254">
    <property type="entry name" value="Phosphoglycerate mutase-like"/>
    <property type="match status" value="1"/>
</dbReference>
<keyword evidence="3" id="KW-1185">Reference proteome</keyword>
<feature type="binding site" evidence="1">
    <location>
        <position position="59"/>
    </location>
    <ligand>
        <name>substrate</name>
    </ligand>
</feature>
<evidence type="ECO:0000313" key="3">
    <source>
        <dbReference type="Proteomes" id="UP000640583"/>
    </source>
</evidence>
<dbReference type="EMBL" id="JADCKQ010000008">
    <property type="protein sequence ID" value="MBI1494352.1"/>
    <property type="molecule type" value="Genomic_DNA"/>
</dbReference>